<evidence type="ECO:0000313" key="4">
    <source>
        <dbReference type="Proteomes" id="UP000729402"/>
    </source>
</evidence>
<reference evidence="3" key="1">
    <citation type="journal article" date="2021" name="bioRxiv">
        <title>Whole Genome Assembly and Annotation of Northern Wild Rice, Zizania palustris L., Supports a Whole Genome Duplication in the Zizania Genus.</title>
        <authorList>
            <person name="Haas M."/>
            <person name="Kono T."/>
            <person name="Macchietto M."/>
            <person name="Millas R."/>
            <person name="McGilp L."/>
            <person name="Shao M."/>
            <person name="Duquette J."/>
            <person name="Hirsch C.N."/>
            <person name="Kimball J."/>
        </authorList>
    </citation>
    <scope>NUCLEOTIDE SEQUENCE</scope>
    <source>
        <tissue evidence="3">Fresh leaf tissue</tissue>
    </source>
</reference>
<protein>
    <recommendedName>
        <fullName evidence="2">NAD-dependent epimerase/dehydratase domain-containing protein</fullName>
    </recommendedName>
</protein>
<organism evidence="3 4">
    <name type="scientific">Zizania palustris</name>
    <name type="common">Northern wild rice</name>
    <dbReference type="NCBI Taxonomy" id="103762"/>
    <lineage>
        <taxon>Eukaryota</taxon>
        <taxon>Viridiplantae</taxon>
        <taxon>Streptophyta</taxon>
        <taxon>Embryophyta</taxon>
        <taxon>Tracheophyta</taxon>
        <taxon>Spermatophyta</taxon>
        <taxon>Magnoliopsida</taxon>
        <taxon>Liliopsida</taxon>
        <taxon>Poales</taxon>
        <taxon>Poaceae</taxon>
        <taxon>BOP clade</taxon>
        <taxon>Oryzoideae</taxon>
        <taxon>Oryzeae</taxon>
        <taxon>Zizaniinae</taxon>
        <taxon>Zizania</taxon>
    </lineage>
</organism>
<dbReference type="AlphaFoldDB" id="A0A8J5RZL7"/>
<comment type="caution">
    <text evidence="3">The sequence shown here is derived from an EMBL/GenBank/DDBJ whole genome shotgun (WGS) entry which is preliminary data.</text>
</comment>
<dbReference type="OrthoDB" id="2735536at2759"/>
<evidence type="ECO:0000313" key="3">
    <source>
        <dbReference type="EMBL" id="KAG8057239.1"/>
    </source>
</evidence>
<dbReference type="InterPro" id="IPR050425">
    <property type="entry name" value="NAD(P)_dehydrat-like"/>
</dbReference>
<dbReference type="InterPro" id="IPR001509">
    <property type="entry name" value="Epimerase_deHydtase"/>
</dbReference>
<dbReference type="CDD" id="cd08958">
    <property type="entry name" value="FR_SDR_e"/>
    <property type="match status" value="1"/>
</dbReference>
<reference evidence="3" key="2">
    <citation type="submission" date="2021-02" db="EMBL/GenBank/DDBJ databases">
        <authorList>
            <person name="Kimball J.A."/>
            <person name="Haas M.W."/>
            <person name="Macchietto M."/>
            <person name="Kono T."/>
            <person name="Duquette J."/>
            <person name="Shao M."/>
        </authorList>
    </citation>
    <scope>NUCLEOTIDE SEQUENCE</scope>
    <source>
        <tissue evidence="3">Fresh leaf tissue</tissue>
    </source>
</reference>
<gene>
    <name evidence="3" type="ORF">GUJ93_ZPchr0002g25652</name>
</gene>
<dbReference type="Pfam" id="PF01370">
    <property type="entry name" value="Epimerase"/>
    <property type="match status" value="1"/>
</dbReference>
<keyword evidence="1" id="KW-0560">Oxidoreductase</keyword>
<name>A0A8J5RZL7_ZIZPA</name>
<dbReference type="GO" id="GO:0016616">
    <property type="term" value="F:oxidoreductase activity, acting on the CH-OH group of donors, NAD or NADP as acceptor"/>
    <property type="evidence" value="ECO:0007669"/>
    <property type="project" value="TreeGrafter"/>
</dbReference>
<dbReference type="PANTHER" id="PTHR10366">
    <property type="entry name" value="NAD DEPENDENT EPIMERASE/DEHYDRATASE"/>
    <property type="match status" value="1"/>
</dbReference>
<feature type="domain" description="NAD-dependent epimerase/dehydratase" evidence="2">
    <location>
        <begin position="44"/>
        <end position="275"/>
    </location>
</feature>
<dbReference type="FunFam" id="3.40.50.720:FF:000085">
    <property type="entry name" value="Dihydroflavonol reductase"/>
    <property type="match status" value="1"/>
</dbReference>
<evidence type="ECO:0000259" key="2">
    <source>
        <dbReference type="Pfam" id="PF01370"/>
    </source>
</evidence>
<dbReference type="PANTHER" id="PTHR10366:SF821">
    <property type="entry name" value="TETRAKETIDE ALPHA-PYRONE REDUCTASE 1"/>
    <property type="match status" value="1"/>
</dbReference>
<evidence type="ECO:0000256" key="1">
    <source>
        <dbReference type="ARBA" id="ARBA00023002"/>
    </source>
</evidence>
<accession>A0A8J5RZL7</accession>
<sequence length="355" mass="39699">MHSSWSSSSRIFPSGAYMRRLICFKVEHHHCQIEKMVSSDKGKVCVTGASGFVASWLIKRLLESGYHVIGTVRDPGDRRKVSHLWKLPGAKERLELVRGDLLEEGSFDHAVMACEGVFHTASPEETLVPAINGTLNVLRSCMKNPFLRRVVLTSSSSTVRIRDESQHPHNSLDEAAWSSVQLCEKLQLWYALAKISAEKAAWEFAKENNIDLVTVLPSFVIGPSLSPELSVTASDILGLLQGDTDRFSSYGRMGYVHIDDVASCHILVYETPEATGRYLCNSVVLDNNELVSLLAKQYPIFPIPRRLRNPYGKQSYQLNTSKLQELGFKFKGVQEMFGDCVESLKDQGHLLECPL</sequence>
<dbReference type="EMBL" id="JAAALK010000287">
    <property type="protein sequence ID" value="KAG8057239.1"/>
    <property type="molecule type" value="Genomic_DNA"/>
</dbReference>
<dbReference type="Proteomes" id="UP000729402">
    <property type="component" value="Unassembled WGS sequence"/>
</dbReference>
<keyword evidence="4" id="KW-1185">Reference proteome</keyword>
<proteinExistence type="predicted"/>